<keyword evidence="14" id="KW-1185">Reference proteome</keyword>
<keyword evidence="12" id="KW-0997">Cell inner membrane</keyword>
<proteinExistence type="inferred from homology"/>
<dbReference type="PANTHER" id="PTHR30040:SF2">
    <property type="entry name" value="FAD:PROTEIN FMN TRANSFERASE"/>
    <property type="match status" value="1"/>
</dbReference>
<comment type="function">
    <text evidence="12">Flavin transferase that catalyzes the transfer of the FMN moiety of FAD and its covalent binding to the hydroxyl group of a threonine residue in a target flavoprotein.</text>
</comment>
<evidence type="ECO:0000256" key="2">
    <source>
        <dbReference type="ARBA" id="ARBA00011955"/>
    </source>
</evidence>
<name>A0ABR7UPW3_9FLAO</name>
<evidence type="ECO:0000313" key="13">
    <source>
        <dbReference type="EMBL" id="MBD0724921.1"/>
    </source>
</evidence>
<evidence type="ECO:0000256" key="5">
    <source>
        <dbReference type="ARBA" id="ARBA00022679"/>
    </source>
</evidence>
<comment type="caution">
    <text evidence="13">The sequence shown here is derived from an EMBL/GenBank/DDBJ whole genome shotgun (WGS) entry which is preliminary data.</text>
</comment>
<evidence type="ECO:0000256" key="8">
    <source>
        <dbReference type="ARBA" id="ARBA00022842"/>
    </source>
</evidence>
<evidence type="ECO:0000256" key="3">
    <source>
        <dbReference type="ARBA" id="ARBA00016337"/>
    </source>
</evidence>
<dbReference type="Proteomes" id="UP000661715">
    <property type="component" value="Unassembled WGS sequence"/>
</dbReference>
<evidence type="ECO:0000256" key="7">
    <source>
        <dbReference type="ARBA" id="ARBA00022827"/>
    </source>
</evidence>
<comment type="similarity">
    <text evidence="11 12">Belongs to the ApbE family.</text>
</comment>
<comment type="subcellular location">
    <subcellularLocation>
        <location evidence="12">Cell inner membrane</location>
        <topology evidence="12">Lipid-anchor</topology>
        <orientation evidence="12">Periplasmic side</orientation>
    </subcellularLocation>
</comment>
<sequence>MILEDKNKPMKKNLILLITFFLLLTACTNKEVIKIEGNAQGTTYHISYIAPDNKNYKRDIDSILKIIDLSMSTWIPNSIISKINDNDKNISIDNYFAEVFKKSIEVSEKTNGYFDITIAPLVNFWGFGATPKKTIDKSKIDSLVQLVNYKMLKLEGNKIIKQNPKIQIDFNAIAQGYSVDILANYLENKGIANYLVELGGELKTKGRKGDENWKIGIDTPNEKPTAENPLKAIIILDNKALATSGNYRKFYEENGQKFSHIINPKTGYPARQNLLSATVIANDCITADAYATVFMVMGLEQSKVFLEKNKELKLEVYFIYNDKGIWKTYISEGLKKSLQEIH</sequence>
<organism evidence="13 14">
    <name type="scientific">Flavobacterium pokkalii</name>
    <dbReference type="NCBI Taxonomy" id="1940408"/>
    <lineage>
        <taxon>Bacteria</taxon>
        <taxon>Pseudomonadati</taxon>
        <taxon>Bacteroidota</taxon>
        <taxon>Flavobacteriia</taxon>
        <taxon>Flavobacteriales</taxon>
        <taxon>Flavobacteriaceae</taxon>
        <taxon>Flavobacterium</taxon>
    </lineage>
</organism>
<dbReference type="EMBL" id="NASZ01000007">
    <property type="protein sequence ID" value="MBD0724921.1"/>
    <property type="molecule type" value="Genomic_DNA"/>
</dbReference>
<evidence type="ECO:0000256" key="12">
    <source>
        <dbReference type="RuleBase" id="RU363002"/>
    </source>
</evidence>
<keyword evidence="4 11" id="KW-0285">Flavoprotein</keyword>
<dbReference type="Pfam" id="PF02424">
    <property type="entry name" value="ApbE"/>
    <property type="match status" value="1"/>
</dbReference>
<keyword evidence="12" id="KW-0472">Membrane</keyword>
<evidence type="ECO:0000256" key="4">
    <source>
        <dbReference type="ARBA" id="ARBA00022630"/>
    </source>
</evidence>
<keyword evidence="6 11" id="KW-0479">Metal-binding</keyword>
<dbReference type="EC" id="2.7.1.180" evidence="2 11"/>
<evidence type="ECO:0000256" key="11">
    <source>
        <dbReference type="PIRNR" id="PIRNR006268"/>
    </source>
</evidence>
<dbReference type="PANTHER" id="PTHR30040">
    <property type="entry name" value="THIAMINE BIOSYNTHESIS LIPOPROTEIN APBE"/>
    <property type="match status" value="1"/>
</dbReference>
<protein>
    <recommendedName>
        <fullName evidence="3 11">FAD:protein FMN transferase</fullName>
        <ecNumber evidence="2 11">2.7.1.180</ecNumber>
    </recommendedName>
    <alternativeName>
        <fullName evidence="9 11">Flavin transferase</fullName>
    </alternativeName>
</protein>
<accession>A0ABR7UPW3</accession>
<dbReference type="PIRSF" id="PIRSF006268">
    <property type="entry name" value="ApbE"/>
    <property type="match status" value="1"/>
</dbReference>
<dbReference type="Gene3D" id="3.10.520.10">
    <property type="entry name" value="ApbE-like domains"/>
    <property type="match status" value="1"/>
</dbReference>
<evidence type="ECO:0000313" key="14">
    <source>
        <dbReference type="Proteomes" id="UP000661715"/>
    </source>
</evidence>
<keyword evidence="8 11" id="KW-0460">Magnesium</keyword>
<evidence type="ECO:0000256" key="6">
    <source>
        <dbReference type="ARBA" id="ARBA00022723"/>
    </source>
</evidence>
<comment type="catalytic activity">
    <reaction evidence="10 11 12">
        <text>L-threonyl-[protein] + FAD = FMN-L-threonyl-[protein] + AMP + H(+)</text>
        <dbReference type="Rhea" id="RHEA:36847"/>
        <dbReference type="Rhea" id="RHEA-COMP:11060"/>
        <dbReference type="Rhea" id="RHEA-COMP:11061"/>
        <dbReference type="ChEBI" id="CHEBI:15378"/>
        <dbReference type="ChEBI" id="CHEBI:30013"/>
        <dbReference type="ChEBI" id="CHEBI:57692"/>
        <dbReference type="ChEBI" id="CHEBI:74257"/>
        <dbReference type="ChEBI" id="CHEBI:456215"/>
        <dbReference type="EC" id="2.7.1.180"/>
    </reaction>
</comment>
<evidence type="ECO:0000256" key="1">
    <source>
        <dbReference type="ARBA" id="ARBA00001946"/>
    </source>
</evidence>
<keyword evidence="5 11" id="KW-0808">Transferase</keyword>
<gene>
    <name evidence="13" type="ORF">B6A10_07000</name>
</gene>
<comment type="cofactor">
    <cofactor evidence="1 12">
        <name>Mg(2+)</name>
        <dbReference type="ChEBI" id="CHEBI:18420"/>
    </cofactor>
</comment>
<dbReference type="SUPFAM" id="SSF143631">
    <property type="entry name" value="ApbE-like"/>
    <property type="match status" value="1"/>
</dbReference>
<dbReference type="InterPro" id="IPR024932">
    <property type="entry name" value="ApbE"/>
</dbReference>
<dbReference type="PROSITE" id="PS51257">
    <property type="entry name" value="PROKAR_LIPOPROTEIN"/>
    <property type="match status" value="1"/>
</dbReference>
<keyword evidence="7 11" id="KW-0274">FAD</keyword>
<reference evidence="13 14" key="1">
    <citation type="journal article" date="2020" name="Microbiol. Res.">
        <title>Flavobacterium pokkalii sp. nov., a novel plant growth promoting native rhizobacteria isolated from pokkali rice grown in coastal saline affected agricultural regions of southern India, Kerala.</title>
        <authorList>
            <person name="Menon R.R."/>
            <person name="Kumari S."/>
            <person name="Viver T."/>
            <person name="Rameshkumar N."/>
        </authorList>
    </citation>
    <scope>NUCLEOTIDE SEQUENCE [LARGE SCALE GENOMIC DNA]</scope>
    <source>
        <strain evidence="13 14">L1I52</strain>
    </source>
</reference>
<keyword evidence="12" id="KW-0449">Lipoprotein</keyword>
<evidence type="ECO:0000256" key="9">
    <source>
        <dbReference type="ARBA" id="ARBA00031306"/>
    </source>
</evidence>
<keyword evidence="12" id="KW-1003">Cell membrane</keyword>
<dbReference type="InterPro" id="IPR003374">
    <property type="entry name" value="ApbE-like_sf"/>
</dbReference>
<evidence type="ECO:0000256" key="10">
    <source>
        <dbReference type="ARBA" id="ARBA00048540"/>
    </source>
</evidence>